<sequence>MSSPATQLGEMDDDGVMVPVMPMNTATVKKVLAETMPSSAFTATSGLRRRSVGIPAAGSLQFSD</sequence>
<dbReference type="AlphaFoldDB" id="A0A0A9FYU8"/>
<dbReference type="EMBL" id="GBRH01181502">
    <property type="protein sequence ID" value="JAE16394.1"/>
    <property type="molecule type" value="Transcribed_RNA"/>
</dbReference>
<protein>
    <submittedName>
        <fullName evidence="1">Uncharacterized protein</fullName>
    </submittedName>
</protein>
<accession>A0A0A9FYU8</accession>
<reference evidence="1" key="2">
    <citation type="journal article" date="2015" name="Data Brief">
        <title>Shoot transcriptome of the giant reed, Arundo donax.</title>
        <authorList>
            <person name="Barrero R.A."/>
            <person name="Guerrero F.D."/>
            <person name="Moolhuijzen P."/>
            <person name="Goolsby J.A."/>
            <person name="Tidwell J."/>
            <person name="Bellgard S.E."/>
            <person name="Bellgard M.I."/>
        </authorList>
    </citation>
    <scope>NUCLEOTIDE SEQUENCE</scope>
    <source>
        <tissue evidence="1">Shoot tissue taken approximately 20 cm above the soil surface</tissue>
    </source>
</reference>
<proteinExistence type="predicted"/>
<evidence type="ECO:0000313" key="1">
    <source>
        <dbReference type="EMBL" id="JAE16394.1"/>
    </source>
</evidence>
<reference evidence="1" key="1">
    <citation type="submission" date="2014-09" db="EMBL/GenBank/DDBJ databases">
        <authorList>
            <person name="Magalhaes I.L.F."/>
            <person name="Oliveira U."/>
            <person name="Santos F.R."/>
            <person name="Vidigal T.H.D.A."/>
            <person name="Brescovit A.D."/>
            <person name="Santos A.J."/>
        </authorList>
    </citation>
    <scope>NUCLEOTIDE SEQUENCE</scope>
    <source>
        <tissue evidence="1">Shoot tissue taken approximately 20 cm above the soil surface</tissue>
    </source>
</reference>
<organism evidence="1">
    <name type="scientific">Arundo donax</name>
    <name type="common">Giant reed</name>
    <name type="synonym">Donax arundinaceus</name>
    <dbReference type="NCBI Taxonomy" id="35708"/>
    <lineage>
        <taxon>Eukaryota</taxon>
        <taxon>Viridiplantae</taxon>
        <taxon>Streptophyta</taxon>
        <taxon>Embryophyta</taxon>
        <taxon>Tracheophyta</taxon>
        <taxon>Spermatophyta</taxon>
        <taxon>Magnoliopsida</taxon>
        <taxon>Liliopsida</taxon>
        <taxon>Poales</taxon>
        <taxon>Poaceae</taxon>
        <taxon>PACMAD clade</taxon>
        <taxon>Arundinoideae</taxon>
        <taxon>Arundineae</taxon>
        <taxon>Arundo</taxon>
    </lineage>
</organism>
<name>A0A0A9FYU8_ARUDO</name>